<dbReference type="KEGG" id="mfeu:H1D33_24595"/>
<reference evidence="3" key="1">
    <citation type="submission" date="2020-07" db="EMBL/GenBank/DDBJ databases">
        <title>A new Micromonospora strain with potent antibiotic activity isolated from the microbiome of a mid-Atlantic deep-sea sponge.</title>
        <authorList>
            <person name="Back C.R."/>
            <person name="Stennett H.L."/>
            <person name="Williams S.E."/>
            <person name="Wang L."/>
            <person name="Ojeda Gomez J."/>
            <person name="Abdulle O.M."/>
            <person name="Duffy T."/>
            <person name="Hendry K.R."/>
            <person name="Powell D."/>
            <person name="Stach J.E."/>
            <person name="Essex-Lopresti A.E."/>
            <person name="Willis C.L."/>
            <person name="Curnow P."/>
            <person name="Race P.R."/>
        </authorList>
    </citation>
    <scope>NUCLEOTIDE SEQUENCE [LARGE SCALE GENOMIC DNA]</scope>
    <source>
        <strain evidence="3">28ISP2-46</strain>
    </source>
</reference>
<gene>
    <name evidence="2" type="ORF">H1D33_24595</name>
</gene>
<dbReference type="RefSeq" id="WP_246411606.1">
    <property type="nucleotide sequence ID" value="NZ_CP059322.2"/>
</dbReference>
<reference evidence="2 3" key="2">
    <citation type="journal article" date="2021" name="Mar. Drugs">
        <title>A New Micromonospora Strain with Antibiotic Activity Isolated from the Microbiome of a Mid-Atlantic Deep-Sea Sponge.</title>
        <authorList>
            <person name="Back C.R."/>
            <person name="Stennett H.L."/>
            <person name="Williams S.E."/>
            <person name="Wang L."/>
            <person name="Ojeda Gomez J."/>
            <person name="Abdulle O.M."/>
            <person name="Duffy T."/>
            <person name="Neal C."/>
            <person name="Mantell J."/>
            <person name="Jepson M.A."/>
            <person name="Hendry K.R."/>
            <person name="Powell D."/>
            <person name="Stach J.E.M."/>
            <person name="Essex-Lopresti A.E."/>
            <person name="Willis C.L."/>
            <person name="Curnow P."/>
            <person name="Race P.R."/>
        </authorList>
    </citation>
    <scope>NUCLEOTIDE SEQUENCE [LARGE SCALE GENOMIC DNA]</scope>
    <source>
        <strain evidence="2 3">28ISP2-46</strain>
    </source>
</reference>
<evidence type="ECO:0000313" key="2">
    <source>
        <dbReference type="EMBL" id="QLQ36453.2"/>
    </source>
</evidence>
<keyword evidence="3" id="KW-1185">Reference proteome</keyword>
<proteinExistence type="predicted"/>
<protein>
    <submittedName>
        <fullName evidence="2">DUF4240 domain-containing protein</fullName>
    </submittedName>
</protein>
<feature type="domain" description="DUF4240" evidence="1">
    <location>
        <begin position="1"/>
        <end position="110"/>
    </location>
</feature>
<dbReference type="Pfam" id="PF14024">
    <property type="entry name" value="DUF4240"/>
    <property type="match status" value="1"/>
</dbReference>
<dbReference type="AlphaFoldDB" id="A0A7L6B3A0"/>
<dbReference type="InterPro" id="IPR025334">
    <property type="entry name" value="DUF4240"/>
</dbReference>
<evidence type="ECO:0000313" key="3">
    <source>
        <dbReference type="Proteomes" id="UP000510844"/>
    </source>
</evidence>
<dbReference type="EMBL" id="CP059322">
    <property type="protein sequence ID" value="QLQ36453.2"/>
    <property type="molecule type" value="Genomic_DNA"/>
</dbReference>
<evidence type="ECO:0000259" key="1">
    <source>
        <dbReference type="Pfam" id="PF14024"/>
    </source>
</evidence>
<dbReference type="Proteomes" id="UP000510844">
    <property type="component" value="Chromosome"/>
</dbReference>
<organism evidence="2 3">
    <name type="scientific">Micromonospora robiginosa</name>
    <dbReference type="NCBI Taxonomy" id="2749844"/>
    <lineage>
        <taxon>Bacteria</taxon>
        <taxon>Bacillati</taxon>
        <taxon>Actinomycetota</taxon>
        <taxon>Actinomycetes</taxon>
        <taxon>Micromonosporales</taxon>
        <taxon>Micromonosporaceae</taxon>
        <taxon>Micromonospora</taxon>
    </lineage>
</organism>
<sequence>MDGELFWSIVEDARAEMGADSERVAQVLLRRLRALPPDDIERFQELWEQAQDEVFRWPISDAAVLLLGPTDDFLAVQGWIVSHGRDTVRRLLDDPDSLVELAPDRHNAQIDWFTGLAMEAHIAATGAPFAVDGPPGLDEPLGTPVDLTDEAKARRQFPRLTAYLDDNSWIQRPWADPAD</sequence>
<accession>A0A7L6B3A0</accession>
<name>A0A7L6B3A0_9ACTN</name>